<protein>
    <submittedName>
        <fullName evidence="1">Uncharacterized protein</fullName>
    </submittedName>
</protein>
<dbReference type="OrthoDB" id="20907at10239"/>
<evidence type="ECO:0000313" key="1">
    <source>
        <dbReference type="EMBL" id="ANZ49061.1"/>
    </source>
</evidence>
<accession>A0A1B2ICT0</accession>
<name>A0A1B2ICT0_9CAUD</name>
<dbReference type="EMBL" id="KX397367">
    <property type="protein sequence ID" value="ANZ49061.1"/>
    <property type="molecule type" value="Genomic_DNA"/>
</dbReference>
<dbReference type="GeneID" id="29061815"/>
<dbReference type="Proteomes" id="UP000201594">
    <property type="component" value="Segment"/>
</dbReference>
<reference evidence="1 2" key="1">
    <citation type="submission" date="2016-06" db="EMBL/GenBank/DDBJ databases">
        <authorList>
            <person name="Kjaerup R.B."/>
            <person name="Dalgaard T.S."/>
            <person name="Juul-Madsen H.R."/>
        </authorList>
    </citation>
    <scope>NUCLEOTIDE SEQUENCE [LARGE SCALE GENOMIC DNA]</scope>
</reference>
<dbReference type="RefSeq" id="YP_009278524.1">
    <property type="nucleotide sequence ID" value="NC_031007.1"/>
</dbReference>
<sequence length="143" mass="15749">MEQSMLNTLEYSDEDLYVNNLTIVLDKLDPEYLTGLIKRFPEPVAIVQLSRLAQLPVEGVVGQLEVKPIASYEASGIVNSSSAYSLVDDPSIKKVVCKELIGSPHDMVMAAPQPPADFDYKNALYIVFTATDAGIEYALAYFK</sequence>
<evidence type="ECO:0000313" key="2">
    <source>
        <dbReference type="Proteomes" id="UP000201594"/>
    </source>
</evidence>
<gene>
    <name evidence="1" type="ORF">EARLPHILLIPIV_212</name>
</gene>
<proteinExistence type="predicted"/>
<dbReference type="KEGG" id="vg:29061815"/>
<organism evidence="1 2">
    <name type="scientific">Erwinia phage vB_EamM_EarlPhillipIV</name>
    <dbReference type="NCBI Taxonomy" id="1883372"/>
    <lineage>
        <taxon>Viruses</taxon>
        <taxon>Duplodnaviria</taxon>
        <taxon>Heunggongvirae</taxon>
        <taxon>Uroviricota</taxon>
        <taxon>Caudoviricetes</taxon>
        <taxon>Chimalliviridae</taxon>
        <taxon>Derbicusvirus</taxon>
        <taxon>Derbicusvirus derbicus</taxon>
    </lineage>
</organism>